<proteinExistence type="predicted"/>
<dbReference type="EMBL" id="JAENHL010000008">
    <property type="protein sequence ID" value="MBK1869909.1"/>
    <property type="molecule type" value="Genomic_DNA"/>
</dbReference>
<gene>
    <name evidence="1" type="ORF">JHL16_26330</name>
</gene>
<sequence length="253" mass="27708">MRHEMVDPPAAETVNPDGTSPYVLLCEHASNHIPARYQKLGLDDGELTRHIAWDIGVAPIARALSEALDAPLILSGYSRLLIDCNRPVGVPTSIPEVSETTRIPGNEGLDANERQRRADDFYWPFQRAVADLLDRRQAVGKRSIVFGVHSFTPVFKGFQRPWHAGILFRKSTAYGEALVAALQEPGLNVVANEPYRIDDDSDQTVPVHGEARGLDAVLIEIRQDLIGDHAGQAQWAKRLAPALQASADALAKA</sequence>
<organism evidence="1 2">
    <name type="scientific">Taklimakanibacter albus</name>
    <dbReference type="NCBI Taxonomy" id="2800327"/>
    <lineage>
        <taxon>Bacteria</taxon>
        <taxon>Pseudomonadati</taxon>
        <taxon>Pseudomonadota</taxon>
        <taxon>Alphaproteobacteria</taxon>
        <taxon>Hyphomicrobiales</taxon>
        <taxon>Aestuariivirgaceae</taxon>
        <taxon>Taklimakanibacter</taxon>
    </lineage>
</organism>
<comment type="caution">
    <text evidence="1">The sequence shown here is derived from an EMBL/GenBank/DDBJ whole genome shotgun (WGS) entry which is preliminary data.</text>
</comment>
<evidence type="ECO:0000313" key="1">
    <source>
        <dbReference type="EMBL" id="MBK1869909.1"/>
    </source>
</evidence>
<dbReference type="Proteomes" id="UP000616151">
    <property type="component" value="Unassembled WGS sequence"/>
</dbReference>
<reference evidence="1" key="1">
    <citation type="submission" date="2021-01" db="EMBL/GenBank/DDBJ databases">
        <authorList>
            <person name="Sun Q."/>
        </authorList>
    </citation>
    <scope>NUCLEOTIDE SEQUENCE</scope>
    <source>
        <strain evidence="1">YIM B02566</strain>
    </source>
</reference>
<accession>A0ACC5RB47</accession>
<evidence type="ECO:0000313" key="2">
    <source>
        <dbReference type="Proteomes" id="UP000616151"/>
    </source>
</evidence>
<protein>
    <submittedName>
        <fullName evidence="1">N-formylglutamate amidohydrolase</fullName>
    </submittedName>
</protein>
<name>A0ACC5RB47_9HYPH</name>
<keyword evidence="2" id="KW-1185">Reference proteome</keyword>